<reference evidence="1 2" key="1">
    <citation type="submission" date="2019-12" db="EMBL/GenBank/DDBJ databases">
        <title>Erwinia sp. nov., isolated from droppings of birds in the Qinghai-Tiebt plateau of China.</title>
        <authorList>
            <person name="Ge Y."/>
        </authorList>
    </citation>
    <scope>NUCLEOTIDE SEQUENCE [LARGE SCALE GENOMIC DNA]</scope>
    <source>
        <strain evidence="1 2">J780</strain>
    </source>
</reference>
<protein>
    <submittedName>
        <fullName evidence="1">Uncharacterized protein</fullName>
    </submittedName>
</protein>
<evidence type="ECO:0000313" key="2">
    <source>
        <dbReference type="Proteomes" id="UP000424752"/>
    </source>
</evidence>
<accession>A0A6I6ER85</accession>
<dbReference type="KEGG" id="erwi:GN242_07345"/>
<gene>
    <name evidence="1" type="ORF">GN242_07345</name>
</gene>
<sequence length="135" mass="14793">MINELIDQIGGRGRLEKLVAQYDEECYCDVKDDEVITALRALLTVMDAYEKPFMYAIADCDGNAHFDDVCVDSDGGLLAGVVDYLNELREEGDVGYSVVPLYTIPPAASMPHVSFDPAKPGAETTVITHYSTPQQ</sequence>
<dbReference type="EMBL" id="CP046509">
    <property type="protein sequence ID" value="QGU87042.1"/>
    <property type="molecule type" value="Genomic_DNA"/>
</dbReference>
<proteinExistence type="predicted"/>
<name>A0A6I6ER85_9GAMM</name>
<dbReference type="AlphaFoldDB" id="A0A6I6ER85"/>
<dbReference type="Proteomes" id="UP000424752">
    <property type="component" value="Chromosome"/>
</dbReference>
<dbReference type="RefSeq" id="WP_156287154.1">
    <property type="nucleotide sequence ID" value="NZ_CP046509.1"/>
</dbReference>
<evidence type="ECO:0000313" key="1">
    <source>
        <dbReference type="EMBL" id="QGU87042.1"/>
    </source>
</evidence>
<organism evidence="1 2">
    <name type="scientific">Erwinia sorbitola</name>
    <dbReference type="NCBI Taxonomy" id="2681984"/>
    <lineage>
        <taxon>Bacteria</taxon>
        <taxon>Pseudomonadati</taxon>
        <taxon>Pseudomonadota</taxon>
        <taxon>Gammaproteobacteria</taxon>
        <taxon>Enterobacterales</taxon>
        <taxon>Erwiniaceae</taxon>
        <taxon>Erwinia</taxon>
    </lineage>
</organism>